<keyword evidence="2" id="KW-1185">Reference proteome</keyword>
<evidence type="ECO:0000313" key="2">
    <source>
        <dbReference type="Proteomes" id="UP001060170"/>
    </source>
</evidence>
<dbReference type="EMBL" id="CM045865">
    <property type="protein sequence ID" value="KAI7962880.1"/>
    <property type="molecule type" value="Genomic_DNA"/>
</dbReference>
<protein>
    <submittedName>
        <fullName evidence="1">Uncharacterized protein</fullName>
    </submittedName>
</protein>
<gene>
    <name evidence="1" type="ORF">MJO28_000974</name>
</gene>
<proteinExistence type="predicted"/>
<reference evidence="1 2" key="3">
    <citation type="journal article" date="2022" name="Microbiol. Spectr.">
        <title>Folding features and dynamics of 3D genome architecture in plant fungal pathogens.</title>
        <authorList>
            <person name="Xia C."/>
        </authorList>
    </citation>
    <scope>NUCLEOTIDE SEQUENCE [LARGE SCALE GENOMIC DNA]</scope>
    <source>
        <strain evidence="1 2">93-210</strain>
    </source>
</reference>
<reference evidence="2" key="2">
    <citation type="journal article" date="2018" name="Mol. Plant Microbe Interact.">
        <title>Genome sequence resources for the wheat stripe rust pathogen (Puccinia striiformis f. sp. tritici) and the barley stripe rust pathogen (Puccinia striiformis f. sp. hordei).</title>
        <authorList>
            <person name="Xia C."/>
            <person name="Wang M."/>
            <person name="Yin C."/>
            <person name="Cornejo O.E."/>
            <person name="Hulbert S.H."/>
            <person name="Chen X."/>
        </authorList>
    </citation>
    <scope>NUCLEOTIDE SEQUENCE [LARGE SCALE GENOMIC DNA]</scope>
    <source>
        <strain evidence="2">93-210</strain>
    </source>
</reference>
<name>A0ACC0EYZ5_9BASI</name>
<reference evidence="2" key="1">
    <citation type="journal article" date="2018" name="BMC Genomics">
        <title>Genomic insights into host adaptation between the wheat stripe rust pathogen (Puccinia striiformis f. sp. tritici) and the barley stripe rust pathogen (Puccinia striiformis f. sp. hordei).</title>
        <authorList>
            <person name="Xia C."/>
            <person name="Wang M."/>
            <person name="Yin C."/>
            <person name="Cornejo O.E."/>
            <person name="Hulbert S.H."/>
            <person name="Chen X."/>
        </authorList>
    </citation>
    <scope>NUCLEOTIDE SEQUENCE [LARGE SCALE GENOMIC DNA]</scope>
    <source>
        <strain evidence="2">93-210</strain>
    </source>
</reference>
<accession>A0ACC0EYZ5</accession>
<evidence type="ECO:0000313" key="1">
    <source>
        <dbReference type="EMBL" id="KAI7962880.1"/>
    </source>
</evidence>
<comment type="caution">
    <text evidence="1">The sequence shown here is derived from an EMBL/GenBank/DDBJ whole genome shotgun (WGS) entry which is preliminary data.</text>
</comment>
<dbReference type="Proteomes" id="UP001060170">
    <property type="component" value="Chromosome 1"/>
</dbReference>
<organism evidence="1 2">
    <name type="scientific">Puccinia striiformis f. sp. tritici</name>
    <dbReference type="NCBI Taxonomy" id="168172"/>
    <lineage>
        <taxon>Eukaryota</taxon>
        <taxon>Fungi</taxon>
        <taxon>Dikarya</taxon>
        <taxon>Basidiomycota</taxon>
        <taxon>Pucciniomycotina</taxon>
        <taxon>Pucciniomycetes</taxon>
        <taxon>Pucciniales</taxon>
        <taxon>Pucciniaceae</taxon>
        <taxon>Puccinia</taxon>
    </lineage>
</organism>
<sequence>MIIPTYLPVRPKEKQTKEDPPAKQQDLSPLKANKKKTQVITSEIDDQVQENSGAANKEKGQAVTSEIDDQVQENSGAPEDVKKNSGSCSGNYIMAEFVQICNSLLKTMEDPLNSTNQSGTTFWDQVRRHYIEHLPQYPRSADSVKSCFGLIQRLTSKFHGCVKQIILANQSGKTLTD</sequence>